<dbReference type="InterPro" id="IPR016195">
    <property type="entry name" value="Pol/histidinol_Pase-like"/>
</dbReference>
<dbReference type="InterPro" id="IPR003141">
    <property type="entry name" value="Pol/His_phosphatase_N"/>
</dbReference>
<dbReference type="GO" id="GO:0006260">
    <property type="term" value="P:DNA replication"/>
    <property type="evidence" value="ECO:0007669"/>
    <property type="project" value="InterPro"/>
</dbReference>
<dbReference type="Pfam" id="PF02811">
    <property type="entry name" value="PHP"/>
    <property type="match status" value="1"/>
</dbReference>
<dbReference type="SUPFAM" id="SSF89550">
    <property type="entry name" value="PHP domain-like"/>
    <property type="match status" value="1"/>
</dbReference>
<accession>A0A382YR37</accession>
<dbReference type="SMART" id="SM00481">
    <property type="entry name" value="POLIIIAc"/>
    <property type="match status" value="1"/>
</dbReference>
<proteinExistence type="predicted"/>
<name>A0A382YR37_9ZZZZ</name>
<sequence length="123" mass="13540">MSSDFVHLHLHTEFSLLDGACRIGELLDQAARLEMSSLAVTEHGNLFSAINFHDQARKRGIKPIIGCEVYVAPGSRLTKSGTPGETANHLVLLATNQVGYHNLIKLVSAGYTEGFYYKPRIDK</sequence>
<dbReference type="InterPro" id="IPR004805">
    <property type="entry name" value="DnaE2/DnaE/PolC"/>
</dbReference>
<evidence type="ECO:0000259" key="1">
    <source>
        <dbReference type="SMART" id="SM00481"/>
    </source>
</evidence>
<dbReference type="Gene3D" id="3.20.20.140">
    <property type="entry name" value="Metal-dependent hydrolases"/>
    <property type="match status" value="1"/>
</dbReference>
<organism evidence="2">
    <name type="scientific">marine metagenome</name>
    <dbReference type="NCBI Taxonomy" id="408172"/>
    <lineage>
        <taxon>unclassified sequences</taxon>
        <taxon>metagenomes</taxon>
        <taxon>ecological metagenomes</taxon>
    </lineage>
</organism>
<evidence type="ECO:0000313" key="2">
    <source>
        <dbReference type="EMBL" id="SVD85757.1"/>
    </source>
</evidence>
<dbReference type="AlphaFoldDB" id="A0A382YR37"/>
<dbReference type="PANTHER" id="PTHR32294">
    <property type="entry name" value="DNA POLYMERASE III SUBUNIT ALPHA"/>
    <property type="match status" value="1"/>
</dbReference>
<feature type="non-terminal residue" evidence="2">
    <location>
        <position position="123"/>
    </location>
</feature>
<reference evidence="2" key="1">
    <citation type="submission" date="2018-05" db="EMBL/GenBank/DDBJ databases">
        <authorList>
            <person name="Lanie J.A."/>
            <person name="Ng W.-L."/>
            <person name="Kazmierczak K.M."/>
            <person name="Andrzejewski T.M."/>
            <person name="Davidsen T.M."/>
            <person name="Wayne K.J."/>
            <person name="Tettelin H."/>
            <person name="Glass J.I."/>
            <person name="Rusch D."/>
            <person name="Podicherti R."/>
            <person name="Tsui H.-C.T."/>
            <person name="Winkler M.E."/>
        </authorList>
    </citation>
    <scope>NUCLEOTIDE SEQUENCE</scope>
</reference>
<dbReference type="InterPro" id="IPR004013">
    <property type="entry name" value="PHP_dom"/>
</dbReference>
<dbReference type="EMBL" id="UINC01177889">
    <property type="protein sequence ID" value="SVD85757.1"/>
    <property type="molecule type" value="Genomic_DNA"/>
</dbReference>
<dbReference type="PANTHER" id="PTHR32294:SF0">
    <property type="entry name" value="DNA POLYMERASE III SUBUNIT ALPHA"/>
    <property type="match status" value="1"/>
</dbReference>
<feature type="domain" description="Polymerase/histidinol phosphatase N-terminal" evidence="1">
    <location>
        <begin position="6"/>
        <end position="73"/>
    </location>
</feature>
<gene>
    <name evidence="2" type="ORF">METZ01_LOCUS438611</name>
</gene>
<protein>
    <recommendedName>
        <fullName evidence="1">Polymerase/histidinol phosphatase N-terminal domain-containing protein</fullName>
    </recommendedName>
</protein>
<dbReference type="GO" id="GO:0008408">
    <property type="term" value="F:3'-5' exonuclease activity"/>
    <property type="evidence" value="ECO:0007669"/>
    <property type="project" value="InterPro"/>
</dbReference>